<dbReference type="PANTHER" id="PTHR37159">
    <property type="entry name" value="GH11867P"/>
    <property type="match status" value="1"/>
</dbReference>
<accession>A0A4Y2R2R4</accession>
<dbReference type="InterPro" id="IPR018713">
    <property type="entry name" value="MPAB/Lcp_cat_dom"/>
</dbReference>
<reference evidence="2 3" key="1">
    <citation type="journal article" date="2019" name="Sci. Rep.">
        <title>Orb-weaving spider Araneus ventricosus genome elucidates the spidroin gene catalogue.</title>
        <authorList>
            <person name="Kono N."/>
            <person name="Nakamura H."/>
            <person name="Ohtoshi R."/>
            <person name="Moran D.A.P."/>
            <person name="Shinohara A."/>
            <person name="Yoshida Y."/>
            <person name="Fujiwara M."/>
            <person name="Mori M."/>
            <person name="Tomita M."/>
            <person name="Arakawa K."/>
        </authorList>
    </citation>
    <scope>NUCLEOTIDE SEQUENCE [LARGE SCALE GENOMIC DNA]</scope>
</reference>
<evidence type="ECO:0000259" key="1">
    <source>
        <dbReference type="Pfam" id="PF09995"/>
    </source>
</evidence>
<keyword evidence="3" id="KW-1185">Reference proteome</keyword>
<evidence type="ECO:0000313" key="3">
    <source>
        <dbReference type="Proteomes" id="UP000499080"/>
    </source>
</evidence>
<dbReference type="Proteomes" id="UP000499080">
    <property type="component" value="Unassembled WGS sequence"/>
</dbReference>
<dbReference type="Pfam" id="PF09995">
    <property type="entry name" value="MPAB_Lcp_cat"/>
    <property type="match status" value="1"/>
</dbReference>
<dbReference type="PANTHER" id="PTHR37159:SF1">
    <property type="entry name" value="GH11867P"/>
    <property type="match status" value="1"/>
</dbReference>
<comment type="caution">
    <text evidence="2">The sequence shown here is derived from an EMBL/GenBank/DDBJ whole genome shotgun (WGS) entry which is preliminary data.</text>
</comment>
<dbReference type="EMBL" id="BGPR01015550">
    <property type="protein sequence ID" value="GBN69709.1"/>
    <property type="molecule type" value="Genomic_DNA"/>
</dbReference>
<dbReference type="AlphaFoldDB" id="A0A4Y2R2R4"/>
<gene>
    <name evidence="2" type="ORF">AVEN_240733_1</name>
</gene>
<evidence type="ECO:0000313" key="2">
    <source>
        <dbReference type="EMBL" id="GBN69709.1"/>
    </source>
</evidence>
<protein>
    <recommendedName>
        <fullName evidence="1">ER-bound oxygenase mpaB/mpaB'/Rubber oxygenase catalytic domain-containing protein</fullName>
    </recommendedName>
</protein>
<organism evidence="2 3">
    <name type="scientific">Araneus ventricosus</name>
    <name type="common">Orbweaver spider</name>
    <name type="synonym">Epeira ventricosa</name>
    <dbReference type="NCBI Taxonomy" id="182803"/>
    <lineage>
        <taxon>Eukaryota</taxon>
        <taxon>Metazoa</taxon>
        <taxon>Ecdysozoa</taxon>
        <taxon>Arthropoda</taxon>
        <taxon>Chelicerata</taxon>
        <taxon>Arachnida</taxon>
        <taxon>Araneae</taxon>
        <taxon>Araneomorphae</taxon>
        <taxon>Entelegynae</taxon>
        <taxon>Araneoidea</taxon>
        <taxon>Araneidae</taxon>
        <taxon>Araneus</taxon>
    </lineage>
</organism>
<feature type="domain" description="ER-bound oxygenase mpaB/mpaB'/Rubber oxygenase catalytic" evidence="1">
    <location>
        <begin position="60"/>
        <end position="192"/>
    </location>
</feature>
<dbReference type="OrthoDB" id="6361347at2759"/>
<name>A0A4Y2R2R4_ARAVE</name>
<sequence>MGLWENQRREVLLDGDSVGTPGADIAKLKVPSWYDEKKFNRAKELYRDHFAGVNFGHFCGLLLSFYFTKNIKTLMSTGESSTKHSLFHRYLMTVRHVQKWYEGDVWDVNDRAHRSLSIVRSMHARVGKKMAELNDGVVYVSQWDMAVTQWAFVGPIVLFRSLVGVHGWTNDDYDAILHFWRTIGYLLGIEDKYNLCQGSYSQVLAACEKLLHKDYKPLVEKADLISVSMAKNVTEAMSLMDHLFTWPALATYIHELVGLPCPVDMGIIDNVCYSLIHFMMTYLIKFDRVRVFMNDFTRWKLNAAERKDLQLMEKERRAVTAGTVTAG</sequence>
<proteinExistence type="predicted"/>
<dbReference type="GO" id="GO:0016491">
    <property type="term" value="F:oxidoreductase activity"/>
    <property type="evidence" value="ECO:0007669"/>
    <property type="project" value="InterPro"/>
</dbReference>